<dbReference type="Proteomes" id="UP000198211">
    <property type="component" value="Unassembled WGS sequence"/>
</dbReference>
<keyword evidence="1" id="KW-0808">Transferase</keyword>
<dbReference type="CDD" id="cd01647">
    <property type="entry name" value="RT_LTR"/>
    <property type="match status" value="1"/>
</dbReference>
<evidence type="ECO:0000313" key="8">
    <source>
        <dbReference type="Proteomes" id="UP000198211"/>
    </source>
</evidence>
<proteinExistence type="predicted"/>
<dbReference type="Gene3D" id="3.30.70.270">
    <property type="match status" value="1"/>
</dbReference>
<dbReference type="InterPro" id="IPR043502">
    <property type="entry name" value="DNA/RNA_pol_sf"/>
</dbReference>
<accession>A0A225V5V8</accession>
<evidence type="ECO:0000256" key="1">
    <source>
        <dbReference type="ARBA" id="ARBA00022679"/>
    </source>
</evidence>
<dbReference type="InterPro" id="IPR043128">
    <property type="entry name" value="Rev_trsase/Diguanyl_cyclase"/>
</dbReference>
<dbReference type="GO" id="GO:0016779">
    <property type="term" value="F:nucleotidyltransferase activity"/>
    <property type="evidence" value="ECO:0007669"/>
    <property type="project" value="UniProtKB-KW"/>
</dbReference>
<dbReference type="OrthoDB" id="775972at2759"/>
<organism evidence="7 8">
    <name type="scientific">Phytophthora megakarya</name>
    <dbReference type="NCBI Taxonomy" id="4795"/>
    <lineage>
        <taxon>Eukaryota</taxon>
        <taxon>Sar</taxon>
        <taxon>Stramenopiles</taxon>
        <taxon>Oomycota</taxon>
        <taxon>Peronosporomycetes</taxon>
        <taxon>Peronosporales</taxon>
        <taxon>Peronosporaceae</taxon>
        <taxon>Phytophthora</taxon>
    </lineage>
</organism>
<evidence type="ECO:0000313" key="7">
    <source>
        <dbReference type="EMBL" id="OWZ00504.1"/>
    </source>
</evidence>
<dbReference type="PANTHER" id="PTHR37984">
    <property type="entry name" value="PROTEIN CBG26694"/>
    <property type="match status" value="1"/>
</dbReference>
<dbReference type="InterPro" id="IPR000477">
    <property type="entry name" value="RT_dom"/>
</dbReference>
<evidence type="ECO:0000256" key="4">
    <source>
        <dbReference type="ARBA" id="ARBA00022759"/>
    </source>
</evidence>
<dbReference type="SUPFAM" id="SSF56672">
    <property type="entry name" value="DNA/RNA polymerases"/>
    <property type="match status" value="1"/>
</dbReference>
<sequence>MARNRSPNPRPRQQRRRREDDTAADSAAETENGEQAPTDGNSRPAASHPTPPSAEDTMAMMRQMFEYMNTTQRQNQEQMSQMLQQQVLLQQQMLQAHVAAQKPQKKKGNPPRFNGETNDDLELLLFSTEEYYSNYSEEMQCESCIRESFREADYQHKLLSRLHNLRWSGSQHSYTTKFLHLLSQLDSELPESVKRWYYQQNLRPETNAFVSQNVPSTLKEVIELADRYEDSRASQPGNAKKDQSTNAKPQGKQRTQKKNSSASNKFQTSANTAGKNSDRPMCEYCDKPGNHKRISFQKKTDAKASAAKTCPLQAGLYYHTGEASNRKKEKHYGFLCHGARVDGASVSVFIDSGASFNAMAPEVAANLQQPVTMLPEPLRVKLGGGQRVSIPRRTATITLSMDGFHEYDTKVFVMEIPEGETRRRAPTCRHRNDQLDNLLFYAKDDYMSSAGETKVISHRQFRCMQHDDDTFCFTVRICEETSGKAARQLRQGWDKLRCRPEEAVVVKNKNTVFRAELPNVAPRRSVDVEAEVELSDDTPVARKQFRLSDAMKVAIRAWTLEMLKAGIIRPSKSPYCAPTFCVKKAVGWRIVHDFRGINSKLRVPVTSVPRKEDIFDAMAGGYYFSAMDLLWGFFQVRLREKDIQYTAFSTPDGQFEYLVTPMRLACSPSAFNRMMQRVFSDQHSFCRAYFDDLFVFTKPPSLEIHLDALDKVLKRCEEQQLYIKLEKCTFCASEIPCLGDFFGRDGNRMDADKSRVSREWPLPCTRPQLQSFVGTCSTC</sequence>
<dbReference type="EMBL" id="NBNE01007560">
    <property type="protein sequence ID" value="OWZ00504.1"/>
    <property type="molecule type" value="Genomic_DNA"/>
</dbReference>
<dbReference type="Gene3D" id="3.10.10.10">
    <property type="entry name" value="HIV Type 1 Reverse Transcriptase, subunit A, domain 1"/>
    <property type="match status" value="1"/>
</dbReference>
<dbReference type="PANTHER" id="PTHR37984:SF5">
    <property type="entry name" value="PROTEIN NYNRIN-LIKE"/>
    <property type="match status" value="1"/>
</dbReference>
<feature type="region of interest" description="Disordered" evidence="5">
    <location>
        <begin position="228"/>
        <end position="283"/>
    </location>
</feature>
<dbReference type="STRING" id="4795.A0A225V5V8"/>
<protein>
    <recommendedName>
        <fullName evidence="6">Reverse transcriptase domain-containing protein</fullName>
    </recommendedName>
</protein>
<keyword evidence="3" id="KW-0540">Nuclease</keyword>
<evidence type="ECO:0000259" key="6">
    <source>
        <dbReference type="Pfam" id="PF00078"/>
    </source>
</evidence>
<feature type="region of interest" description="Disordered" evidence="5">
    <location>
        <begin position="98"/>
        <end position="118"/>
    </location>
</feature>
<feature type="region of interest" description="Disordered" evidence="5">
    <location>
        <begin position="1"/>
        <end position="55"/>
    </location>
</feature>
<dbReference type="Gene3D" id="2.40.70.10">
    <property type="entry name" value="Acid Proteases"/>
    <property type="match status" value="1"/>
</dbReference>
<dbReference type="Pfam" id="PF13650">
    <property type="entry name" value="Asp_protease_2"/>
    <property type="match status" value="1"/>
</dbReference>
<dbReference type="AlphaFoldDB" id="A0A225V5V8"/>
<comment type="caution">
    <text evidence="7">The sequence shown here is derived from an EMBL/GenBank/DDBJ whole genome shotgun (WGS) entry which is preliminary data.</text>
</comment>
<evidence type="ECO:0000256" key="2">
    <source>
        <dbReference type="ARBA" id="ARBA00022695"/>
    </source>
</evidence>
<dbReference type="GO" id="GO:0004519">
    <property type="term" value="F:endonuclease activity"/>
    <property type="evidence" value="ECO:0007669"/>
    <property type="project" value="UniProtKB-KW"/>
</dbReference>
<keyword evidence="8" id="KW-1185">Reference proteome</keyword>
<evidence type="ECO:0000256" key="5">
    <source>
        <dbReference type="SAM" id="MobiDB-lite"/>
    </source>
</evidence>
<dbReference type="CDD" id="cd00303">
    <property type="entry name" value="retropepsin_like"/>
    <property type="match status" value="1"/>
</dbReference>
<evidence type="ECO:0000256" key="3">
    <source>
        <dbReference type="ARBA" id="ARBA00022722"/>
    </source>
</evidence>
<keyword evidence="4" id="KW-0378">Hydrolase</keyword>
<keyword evidence="2" id="KW-0548">Nucleotidyltransferase</keyword>
<feature type="domain" description="Reverse transcriptase" evidence="6">
    <location>
        <begin position="583"/>
        <end position="739"/>
    </location>
</feature>
<reference evidence="8" key="1">
    <citation type="submission" date="2017-03" db="EMBL/GenBank/DDBJ databases">
        <title>Phytopthora megakarya and P. palmivora, two closely related causual agents of cacao black pod achieved similar genome size and gene model numbers by different mechanisms.</title>
        <authorList>
            <person name="Ali S."/>
            <person name="Shao J."/>
            <person name="Larry D.J."/>
            <person name="Kronmiller B."/>
            <person name="Shen D."/>
            <person name="Strem M.D."/>
            <person name="Melnick R.L."/>
            <person name="Guiltinan M.J."/>
            <person name="Tyler B.M."/>
            <person name="Meinhardt L.W."/>
            <person name="Bailey B.A."/>
        </authorList>
    </citation>
    <scope>NUCLEOTIDE SEQUENCE [LARGE SCALE GENOMIC DNA]</scope>
    <source>
        <strain evidence="8">zdho120</strain>
    </source>
</reference>
<feature type="compositionally biased region" description="Polar residues" evidence="5">
    <location>
        <begin position="258"/>
        <end position="275"/>
    </location>
</feature>
<dbReference type="Pfam" id="PF00078">
    <property type="entry name" value="RVT_1"/>
    <property type="match status" value="1"/>
</dbReference>
<dbReference type="InterPro" id="IPR050951">
    <property type="entry name" value="Retrovirus_Pol_polyprotein"/>
</dbReference>
<name>A0A225V5V8_9STRA</name>
<dbReference type="InterPro" id="IPR021109">
    <property type="entry name" value="Peptidase_aspartic_dom_sf"/>
</dbReference>
<keyword evidence="4" id="KW-0255">Endonuclease</keyword>
<gene>
    <name evidence="7" type="ORF">PHMEG_00028288</name>
</gene>